<comment type="caution">
    <text evidence="1">The sequence shown here is derived from an EMBL/GenBank/DDBJ whole genome shotgun (WGS) entry which is preliminary data.</text>
</comment>
<proteinExistence type="predicted"/>
<accession>A0A972FV68</accession>
<keyword evidence="2" id="KW-1185">Reference proteome</keyword>
<evidence type="ECO:0000313" key="2">
    <source>
        <dbReference type="Proteomes" id="UP000737113"/>
    </source>
</evidence>
<dbReference type="RefSeq" id="WP_169562448.1">
    <property type="nucleotide sequence ID" value="NZ_JAAXYH010000001.1"/>
</dbReference>
<sequence>MSEIWLNPVFLKWPSYDASGAYFDGTFTRSYELLERAGSFIQSDSSCEFDRGDCISWLKRSLNARLQLIEKSYNLSCIPNTKVKGAIELLECFGLVKPMMLKELLIIRNNIEHNDVTPPSIEKCSEWLELIWYFLRSTDEIAKNLKNIVSFDCYDDHSPKDTLEIEIEFGQSPMFKVHGELSQFNYSNKVNNEWPCVKLSKKMELHISVGQQLSFNGELFIKDQHRVNLVKAALVGSHV</sequence>
<dbReference type="EMBL" id="JAAXYH010000001">
    <property type="protein sequence ID" value="NMH63823.1"/>
    <property type="molecule type" value="Genomic_DNA"/>
</dbReference>
<protein>
    <submittedName>
        <fullName evidence="1">Uncharacterized protein</fullName>
    </submittedName>
</protein>
<gene>
    <name evidence="1" type="ORF">HC757_01305</name>
</gene>
<reference evidence="1" key="1">
    <citation type="submission" date="2020-04" db="EMBL/GenBank/DDBJ databases">
        <title>Description of Shewanella salipaludis sp. nov., isolated from a salt marsh.</title>
        <authorList>
            <person name="Park S."/>
            <person name="Yoon J.-H."/>
        </authorList>
    </citation>
    <scope>NUCLEOTIDE SEQUENCE</scope>
    <source>
        <strain evidence="1">SHSM-M6</strain>
    </source>
</reference>
<dbReference type="Proteomes" id="UP000737113">
    <property type="component" value="Unassembled WGS sequence"/>
</dbReference>
<name>A0A972FV68_9GAMM</name>
<dbReference type="AlphaFoldDB" id="A0A972FV68"/>
<organism evidence="1 2">
    <name type="scientific">Shewanella salipaludis</name>
    <dbReference type="NCBI Taxonomy" id="2723052"/>
    <lineage>
        <taxon>Bacteria</taxon>
        <taxon>Pseudomonadati</taxon>
        <taxon>Pseudomonadota</taxon>
        <taxon>Gammaproteobacteria</taxon>
        <taxon>Alteromonadales</taxon>
        <taxon>Shewanellaceae</taxon>
        <taxon>Shewanella</taxon>
    </lineage>
</organism>
<evidence type="ECO:0000313" key="1">
    <source>
        <dbReference type="EMBL" id="NMH63823.1"/>
    </source>
</evidence>